<feature type="repeat" description="TPR" evidence="1">
    <location>
        <begin position="48"/>
        <end position="81"/>
    </location>
</feature>
<proteinExistence type="predicted"/>
<dbReference type="GO" id="GO:0006417">
    <property type="term" value="P:regulation of translation"/>
    <property type="evidence" value="ECO:0007669"/>
    <property type="project" value="TreeGrafter"/>
</dbReference>
<dbReference type="Proteomes" id="UP000232323">
    <property type="component" value="Unassembled WGS sequence"/>
</dbReference>
<dbReference type="PROSITE" id="PS50005">
    <property type="entry name" value="TPR"/>
    <property type="match status" value="1"/>
</dbReference>
<evidence type="ECO:0000256" key="1">
    <source>
        <dbReference type="PROSITE-ProRule" id="PRU00339"/>
    </source>
</evidence>
<dbReference type="OrthoDB" id="541719at2759"/>
<protein>
    <submittedName>
        <fullName evidence="2">Uncharacterized protein</fullName>
    </submittedName>
</protein>
<keyword evidence="3" id="KW-1185">Reference proteome</keyword>
<dbReference type="AlphaFoldDB" id="A0A250X6X2"/>
<accession>A0A250X6X2</accession>
<dbReference type="GO" id="GO:0003727">
    <property type="term" value="F:single-stranded RNA binding"/>
    <property type="evidence" value="ECO:0007669"/>
    <property type="project" value="TreeGrafter"/>
</dbReference>
<dbReference type="InterPro" id="IPR011990">
    <property type="entry name" value="TPR-like_helical_dom_sf"/>
</dbReference>
<dbReference type="EMBL" id="BEGY01000036">
    <property type="protein sequence ID" value="GAX78831.1"/>
    <property type="molecule type" value="Genomic_DNA"/>
</dbReference>
<dbReference type="Gene3D" id="1.25.40.10">
    <property type="entry name" value="Tetratricopeptide repeat domain"/>
    <property type="match status" value="1"/>
</dbReference>
<reference evidence="2 3" key="1">
    <citation type="submission" date="2017-08" db="EMBL/GenBank/DDBJ databases">
        <title>Acidophilic green algal genome provides insights into adaptation to an acidic environment.</title>
        <authorList>
            <person name="Hirooka S."/>
            <person name="Hirose Y."/>
            <person name="Kanesaki Y."/>
            <person name="Higuchi S."/>
            <person name="Fujiwara T."/>
            <person name="Onuma R."/>
            <person name="Era A."/>
            <person name="Ohbayashi R."/>
            <person name="Uzuka A."/>
            <person name="Nozaki H."/>
            <person name="Yoshikawa H."/>
            <person name="Miyagishima S.Y."/>
        </authorList>
    </citation>
    <scope>NUCLEOTIDE SEQUENCE [LARGE SCALE GENOMIC DNA]</scope>
    <source>
        <strain evidence="2 3">NIES-2499</strain>
    </source>
</reference>
<sequence>MRFLLVQWRSRQDRIKAKLMLNKEKRKHLLKQSEDALRCCSSLDPSDARSYVVLGKTLLMQRRYEEARRLYQQGTEATENNSPFIWSAWGWLEFKTGNVSAAASCITQLC</sequence>
<dbReference type="InterPro" id="IPR019734">
    <property type="entry name" value="TPR_rpt"/>
</dbReference>
<dbReference type="GO" id="GO:0006397">
    <property type="term" value="P:mRNA processing"/>
    <property type="evidence" value="ECO:0007669"/>
    <property type="project" value="InterPro"/>
</dbReference>
<organism evidence="2 3">
    <name type="scientific">Chlamydomonas eustigma</name>
    <dbReference type="NCBI Taxonomy" id="1157962"/>
    <lineage>
        <taxon>Eukaryota</taxon>
        <taxon>Viridiplantae</taxon>
        <taxon>Chlorophyta</taxon>
        <taxon>core chlorophytes</taxon>
        <taxon>Chlorophyceae</taxon>
        <taxon>CS clade</taxon>
        <taxon>Chlamydomonadales</taxon>
        <taxon>Chlamydomonadaceae</taxon>
        <taxon>Chlamydomonas</taxon>
    </lineage>
</organism>
<evidence type="ECO:0000313" key="3">
    <source>
        <dbReference type="Proteomes" id="UP000232323"/>
    </source>
</evidence>
<evidence type="ECO:0000313" key="2">
    <source>
        <dbReference type="EMBL" id="GAX78831.1"/>
    </source>
</evidence>
<gene>
    <name evidence="2" type="ORF">CEUSTIGMA_g6268.t1</name>
</gene>
<keyword evidence="1" id="KW-0802">TPR repeat</keyword>
<name>A0A250X6X2_9CHLO</name>
<dbReference type="GO" id="GO:0003729">
    <property type="term" value="F:mRNA binding"/>
    <property type="evidence" value="ECO:0007669"/>
    <property type="project" value="InterPro"/>
</dbReference>
<dbReference type="PANTHER" id="PTHR44917">
    <property type="entry name" value="PROTEIN HIGH CHLOROPHYLL FLUORESCENT 107"/>
    <property type="match status" value="1"/>
</dbReference>
<dbReference type="InterPro" id="IPR044624">
    <property type="entry name" value="Mbb1-like"/>
</dbReference>
<comment type="caution">
    <text evidence="2">The sequence shown here is derived from an EMBL/GenBank/DDBJ whole genome shotgun (WGS) entry which is preliminary data.</text>
</comment>
<dbReference type="PANTHER" id="PTHR44917:SF1">
    <property type="entry name" value="PROTEIN HIGH CHLOROPHYLL FLUORESCENT 107"/>
    <property type="match status" value="1"/>
</dbReference>
<dbReference type="STRING" id="1157962.A0A250X6X2"/>
<dbReference type="SUPFAM" id="SSF48452">
    <property type="entry name" value="TPR-like"/>
    <property type="match status" value="1"/>
</dbReference>